<evidence type="ECO:0000313" key="2">
    <source>
        <dbReference type="EMBL" id="PZQ75197.1"/>
    </source>
</evidence>
<dbReference type="Pfam" id="PF16074">
    <property type="entry name" value="PilW"/>
    <property type="match status" value="1"/>
</dbReference>
<name>A0A2W5RXI2_VARPD</name>
<feature type="transmembrane region" description="Helical" evidence="1">
    <location>
        <begin position="20"/>
        <end position="44"/>
    </location>
</feature>
<keyword evidence="1" id="KW-0472">Membrane</keyword>
<dbReference type="PROSITE" id="PS00409">
    <property type="entry name" value="PROKAR_NTER_METHYL"/>
    <property type="match status" value="1"/>
</dbReference>
<sequence>MKGLTSFQGLRRLRQRGFTLVELLVALALTLVIMTAAVATLIVARRGFSTVDAVSQLDENTRFTTEILRRTIAQAGFLDVAFATATTTGQFKVAKAAAALPMVQGYNDAQIPDSPVVEPFSVNGSRSSCPGAAGTACKNGSDVLIVRAQAAARNAKEADGVTTNCRGSAEPTVPADASDVITSIFFVRVDTNTGEPTLMCHANGTNSKGENRFAMVPLVSGVESFQALYGVDGVDPGKPMAAADSVVDRYLRADQLDVPGNAEATKANWERVRAIKIGLVLRGPANSAQDSVATTKYPFGVGGYSSAADPGTALAAPADGRLRQAVNFTVYLHNPQVH</sequence>
<accession>A0A2W5RXI2</accession>
<organism evidence="2 3">
    <name type="scientific">Variovorax paradoxus</name>
    <dbReference type="NCBI Taxonomy" id="34073"/>
    <lineage>
        <taxon>Bacteria</taxon>
        <taxon>Pseudomonadati</taxon>
        <taxon>Pseudomonadota</taxon>
        <taxon>Betaproteobacteria</taxon>
        <taxon>Burkholderiales</taxon>
        <taxon>Comamonadaceae</taxon>
        <taxon>Variovorax</taxon>
    </lineage>
</organism>
<dbReference type="InterPro" id="IPR012902">
    <property type="entry name" value="N_methyl_site"/>
</dbReference>
<evidence type="ECO:0000313" key="3">
    <source>
        <dbReference type="Proteomes" id="UP000249135"/>
    </source>
</evidence>
<keyword evidence="1" id="KW-0812">Transmembrane</keyword>
<gene>
    <name evidence="2" type="ORF">DI563_10240</name>
</gene>
<dbReference type="EMBL" id="QFPP01000097">
    <property type="protein sequence ID" value="PZQ75197.1"/>
    <property type="molecule type" value="Genomic_DNA"/>
</dbReference>
<evidence type="ECO:0000256" key="1">
    <source>
        <dbReference type="SAM" id="Phobius"/>
    </source>
</evidence>
<dbReference type="Pfam" id="PF07963">
    <property type="entry name" value="N_methyl"/>
    <property type="match status" value="1"/>
</dbReference>
<proteinExistence type="predicted"/>
<dbReference type="InterPro" id="IPR032092">
    <property type="entry name" value="PilW"/>
</dbReference>
<keyword evidence="1" id="KW-1133">Transmembrane helix</keyword>
<comment type="caution">
    <text evidence="2">The sequence shown here is derived from an EMBL/GenBank/DDBJ whole genome shotgun (WGS) entry which is preliminary data.</text>
</comment>
<reference evidence="2 3" key="1">
    <citation type="submission" date="2017-08" db="EMBL/GenBank/DDBJ databases">
        <title>Infants hospitalized years apart are colonized by the same room-sourced microbial strains.</title>
        <authorList>
            <person name="Brooks B."/>
            <person name="Olm M.R."/>
            <person name="Firek B.A."/>
            <person name="Baker R."/>
            <person name="Thomas B.C."/>
            <person name="Morowitz M.J."/>
            <person name="Banfield J.F."/>
        </authorList>
    </citation>
    <scope>NUCLEOTIDE SEQUENCE [LARGE SCALE GENOMIC DNA]</scope>
    <source>
        <strain evidence="2">S2_005_003_R2_41</strain>
    </source>
</reference>
<dbReference type="GO" id="GO:0043683">
    <property type="term" value="P:type IV pilus assembly"/>
    <property type="evidence" value="ECO:0007669"/>
    <property type="project" value="InterPro"/>
</dbReference>
<protein>
    <submittedName>
        <fullName evidence="2">Prepilin-type cleavage/methylation domain-containing protein</fullName>
    </submittedName>
</protein>
<dbReference type="AlphaFoldDB" id="A0A2W5RXI2"/>
<dbReference type="Proteomes" id="UP000249135">
    <property type="component" value="Unassembled WGS sequence"/>
</dbReference>
<dbReference type="NCBIfam" id="TIGR02532">
    <property type="entry name" value="IV_pilin_GFxxxE"/>
    <property type="match status" value="1"/>
</dbReference>